<protein>
    <recommendedName>
        <fullName evidence="3">lipoyl(octanoyl) transferase</fullName>
        <ecNumber evidence="3">2.3.1.181</ecNumber>
    </recommendedName>
</protein>
<dbReference type="InterPro" id="IPR004143">
    <property type="entry name" value="BPL_LPL_catalytic"/>
</dbReference>
<dbReference type="EC" id="2.3.1.181" evidence="3"/>
<dbReference type="PANTHER" id="PTHR10993:SF7">
    <property type="entry name" value="LIPOYLTRANSFERASE 2, MITOCHONDRIAL-RELATED"/>
    <property type="match status" value="1"/>
</dbReference>
<dbReference type="SUPFAM" id="SSF55681">
    <property type="entry name" value="Class II aaRS and biotin synthetases"/>
    <property type="match status" value="1"/>
</dbReference>
<name>A0A2S4PZG2_9PEZI</name>
<keyword evidence="9" id="KW-1185">Reference proteome</keyword>
<dbReference type="Pfam" id="PF21948">
    <property type="entry name" value="LplA-B_cat"/>
    <property type="match status" value="1"/>
</dbReference>
<feature type="compositionally biased region" description="Basic and acidic residues" evidence="6">
    <location>
        <begin position="77"/>
        <end position="90"/>
    </location>
</feature>
<evidence type="ECO:0000256" key="6">
    <source>
        <dbReference type="SAM" id="MobiDB-lite"/>
    </source>
</evidence>
<dbReference type="OrthoDB" id="19908at2759"/>
<dbReference type="InterPro" id="IPR045864">
    <property type="entry name" value="aa-tRNA-synth_II/BPL/LPL"/>
</dbReference>
<keyword evidence="4" id="KW-0808">Transferase</keyword>
<evidence type="ECO:0000256" key="5">
    <source>
        <dbReference type="ARBA" id="ARBA00023315"/>
    </source>
</evidence>
<evidence type="ECO:0000256" key="2">
    <source>
        <dbReference type="ARBA" id="ARBA00007907"/>
    </source>
</evidence>
<feature type="region of interest" description="Disordered" evidence="6">
    <location>
        <begin position="62"/>
        <end position="90"/>
    </location>
</feature>
<dbReference type="UniPathway" id="UPA00538">
    <property type="reaction ID" value="UER00592"/>
</dbReference>
<feature type="domain" description="BPL/LPL catalytic" evidence="7">
    <location>
        <begin position="104"/>
        <end position="308"/>
    </location>
</feature>
<evidence type="ECO:0000259" key="7">
    <source>
        <dbReference type="PROSITE" id="PS51733"/>
    </source>
</evidence>
<evidence type="ECO:0000313" key="9">
    <source>
        <dbReference type="Proteomes" id="UP000237438"/>
    </source>
</evidence>
<dbReference type="Gene3D" id="3.30.930.10">
    <property type="entry name" value="Bira Bifunctional Protein, Domain 2"/>
    <property type="match status" value="1"/>
</dbReference>
<keyword evidence="5" id="KW-0012">Acyltransferase</keyword>
<evidence type="ECO:0000256" key="1">
    <source>
        <dbReference type="ARBA" id="ARBA00004821"/>
    </source>
</evidence>
<proteinExistence type="inferred from homology"/>
<dbReference type="PANTHER" id="PTHR10993">
    <property type="entry name" value="OCTANOYLTRANSFERASE"/>
    <property type="match status" value="1"/>
</dbReference>
<dbReference type="EMBL" id="PEDP01000129">
    <property type="protein sequence ID" value="POS87430.1"/>
    <property type="molecule type" value="Genomic_DNA"/>
</dbReference>
<comment type="caution">
    <text evidence="8">The sequence shown here is derived from an EMBL/GenBank/DDBJ whole genome shotgun (WGS) entry which is preliminary data.</text>
</comment>
<evidence type="ECO:0000313" key="8">
    <source>
        <dbReference type="EMBL" id="POS87430.1"/>
    </source>
</evidence>
<sequence>MTTKRVPPFLRTIILRKTIPYEVATEIQDHLVAKQLAYKASQSLLSASSYVTTAPPTLLSSSTNISSSNFSASNNKNDNRNNKFNDKIKNENENKIKINNTKEKPPEPYLFMFGSSPVYTLGRRERITDLPQATLEALMAPMPGIPGRKSKASEPHRAFLFETKRGGQTTFHGPGQLLIWPILDLKTPWPACGPLDVRRYVHLLEECTMITLKSLGCDSIRTKHPGVWNVSGESKIAALGVHLRRNITSYGVACNLNTDLRFFDRIVACGLKGKKTTTLRKLTDKALHPGDFAEMWAENFANLLYGPIDTTSSSLSISSKRSERILKGSVRMTGVGPDLLRRLWYLDAPKKLIKWAQKQKKISLPYDNRSISDETTPSKDLNKFNASTPNGIEDEDVMATSSEISGTSTRIQDLLAILDLNEKKAAPANFRKCAGISYWTPPIGGASSTSIVRKVGVTCYRGQETKK</sequence>
<dbReference type="PROSITE" id="PS51733">
    <property type="entry name" value="BPL_LPL_CATALYTIC"/>
    <property type="match status" value="1"/>
</dbReference>
<evidence type="ECO:0000256" key="4">
    <source>
        <dbReference type="ARBA" id="ARBA00022679"/>
    </source>
</evidence>
<dbReference type="InterPro" id="IPR000544">
    <property type="entry name" value="Octanoyltransferase"/>
</dbReference>
<dbReference type="GO" id="GO:0033819">
    <property type="term" value="F:lipoyl(octanoyl) transferase activity"/>
    <property type="evidence" value="ECO:0007669"/>
    <property type="project" value="UniProtKB-EC"/>
</dbReference>
<dbReference type="GO" id="GO:0009249">
    <property type="term" value="P:protein lipoylation"/>
    <property type="evidence" value="ECO:0007669"/>
    <property type="project" value="InterPro"/>
</dbReference>
<comment type="pathway">
    <text evidence="1">Protein modification; protein lipoylation via endogenous pathway; protein N(6)-(lipoyl)lysine from octanoyl-[acyl-carrier-protein]: step 1/2.</text>
</comment>
<evidence type="ECO:0000256" key="3">
    <source>
        <dbReference type="ARBA" id="ARBA00012334"/>
    </source>
</evidence>
<accession>A0A2S4PZG2</accession>
<reference evidence="8 9" key="1">
    <citation type="submission" date="2017-10" db="EMBL/GenBank/DDBJ databases">
        <title>Development of genomic resources for the powdery mildew, Erysiphe pulchra.</title>
        <authorList>
            <person name="Wadl P.A."/>
            <person name="Mack B.M."/>
            <person name="Moore G."/>
            <person name="Beltz S.B."/>
        </authorList>
    </citation>
    <scope>NUCLEOTIDE SEQUENCE [LARGE SCALE GENOMIC DNA]</scope>
    <source>
        <strain evidence="8">Cflorida</strain>
    </source>
</reference>
<gene>
    <name evidence="8" type="ORF">EPUL_001519</name>
</gene>
<dbReference type="NCBIfam" id="TIGR00214">
    <property type="entry name" value="lipB"/>
    <property type="match status" value="1"/>
</dbReference>
<dbReference type="Proteomes" id="UP000237438">
    <property type="component" value="Unassembled WGS sequence"/>
</dbReference>
<dbReference type="STRING" id="225359.A0A2S4PZG2"/>
<comment type="similarity">
    <text evidence="2">Belongs to the LipB family.</text>
</comment>
<dbReference type="AlphaFoldDB" id="A0A2S4PZG2"/>
<feature type="compositionally biased region" description="Low complexity" evidence="6">
    <location>
        <begin position="62"/>
        <end position="76"/>
    </location>
</feature>
<organism evidence="8 9">
    <name type="scientific">Erysiphe pulchra</name>
    <dbReference type="NCBI Taxonomy" id="225359"/>
    <lineage>
        <taxon>Eukaryota</taxon>
        <taxon>Fungi</taxon>
        <taxon>Dikarya</taxon>
        <taxon>Ascomycota</taxon>
        <taxon>Pezizomycotina</taxon>
        <taxon>Leotiomycetes</taxon>
        <taxon>Erysiphales</taxon>
        <taxon>Erysiphaceae</taxon>
        <taxon>Erysiphe</taxon>
    </lineage>
</organism>